<keyword evidence="2" id="KW-1185">Reference proteome</keyword>
<name>A0A291GKY0_9MICO</name>
<gene>
    <name evidence="1" type="ORF">CFK38_06265</name>
</gene>
<protein>
    <submittedName>
        <fullName evidence="1">Uncharacterized protein</fullName>
    </submittedName>
</protein>
<proteinExistence type="predicted"/>
<evidence type="ECO:0000313" key="1">
    <source>
        <dbReference type="EMBL" id="ATG51173.1"/>
    </source>
</evidence>
<reference evidence="2" key="1">
    <citation type="submission" date="2017-09" db="EMBL/GenBank/DDBJ databases">
        <title>Brachybacterium sp. VM2412.</title>
        <authorList>
            <person name="Tak E.J."/>
            <person name="Bae J.-W."/>
        </authorList>
    </citation>
    <scope>NUCLEOTIDE SEQUENCE [LARGE SCALE GENOMIC DNA]</scope>
    <source>
        <strain evidence="2">VM2412</strain>
    </source>
</reference>
<dbReference type="KEGG" id="brz:CFK38_06265"/>
<dbReference type="RefSeq" id="WP_096802310.1">
    <property type="nucleotide sequence ID" value="NZ_CP023563.1"/>
</dbReference>
<dbReference type="EMBL" id="CP023563">
    <property type="protein sequence ID" value="ATG51173.1"/>
    <property type="molecule type" value="Genomic_DNA"/>
</dbReference>
<dbReference type="AlphaFoldDB" id="A0A291GKY0"/>
<evidence type="ECO:0000313" key="2">
    <source>
        <dbReference type="Proteomes" id="UP000218165"/>
    </source>
</evidence>
<dbReference type="Proteomes" id="UP000218165">
    <property type="component" value="Chromosome"/>
</dbReference>
<accession>A0A291GKY0</accession>
<organism evidence="1 2">
    <name type="scientific">Brachybacterium vulturis</name>
    <dbReference type="NCBI Taxonomy" id="2017484"/>
    <lineage>
        <taxon>Bacteria</taxon>
        <taxon>Bacillati</taxon>
        <taxon>Actinomycetota</taxon>
        <taxon>Actinomycetes</taxon>
        <taxon>Micrococcales</taxon>
        <taxon>Dermabacteraceae</taxon>
        <taxon>Brachybacterium</taxon>
    </lineage>
</organism>
<dbReference type="OrthoDB" id="9845053at2"/>
<sequence>MATENTFTHTIVIPLGVVDARARITPDGTVRLLGHRGHPLPRKLATAAWAVLSTWMIEQDGDDPATGQTMVDPVGWGELFSHRLQAPAAAA</sequence>